<keyword evidence="2" id="KW-1185">Reference proteome</keyword>
<dbReference type="Proteomes" id="UP000430519">
    <property type="component" value="Unassembled WGS sequence"/>
</dbReference>
<evidence type="ECO:0000313" key="2">
    <source>
        <dbReference type="Proteomes" id="UP000430519"/>
    </source>
</evidence>
<comment type="caution">
    <text evidence="1">The sequence shown here is derived from an EMBL/GenBank/DDBJ whole genome shotgun (WGS) entry which is preliminary data.</text>
</comment>
<organism evidence="1 2">
    <name type="scientific">Deinococcus xianganensis</name>
    <dbReference type="NCBI Taxonomy" id="1507289"/>
    <lineage>
        <taxon>Bacteria</taxon>
        <taxon>Thermotogati</taxon>
        <taxon>Deinococcota</taxon>
        <taxon>Deinococci</taxon>
        <taxon>Deinococcales</taxon>
        <taxon>Deinococcaceae</taxon>
        <taxon>Deinococcus</taxon>
    </lineage>
</organism>
<accession>A0A6I4YJP2</accession>
<reference evidence="1 2" key="1">
    <citation type="submission" date="2019-11" db="EMBL/GenBank/DDBJ databases">
        <title>Genome sequence of Deinococcus xianganensis Y35, AI-2 producing algicidal bacterium, isolated from lake water.</title>
        <authorList>
            <person name="Li Y."/>
        </authorList>
    </citation>
    <scope>NUCLEOTIDE SEQUENCE [LARGE SCALE GENOMIC DNA]</scope>
    <source>
        <strain evidence="1 2">Y35</strain>
    </source>
</reference>
<sequence>MTQPPLTPEIILTADTDTLFLHLRPYVRMWKTDPEDGGTTQTWHMSLDGDAYADCDITLRECGHAQRSALFARALMHAATRYDFVLGLHCLGSGTLGLDYWFEATAQPREEVRTSISLCFTVRAESSELALLRAFHTYMAAHRGAHAQ</sequence>
<evidence type="ECO:0000313" key="1">
    <source>
        <dbReference type="EMBL" id="MXV20780.1"/>
    </source>
</evidence>
<name>A0A6I4YJP2_9DEIO</name>
<dbReference type="RefSeq" id="WP_160980556.1">
    <property type="nucleotide sequence ID" value="NZ_WVHK01000058.1"/>
</dbReference>
<proteinExistence type="predicted"/>
<protein>
    <submittedName>
        <fullName evidence="1">Uncharacterized protein</fullName>
    </submittedName>
</protein>
<dbReference type="AlphaFoldDB" id="A0A6I4YJP2"/>
<gene>
    <name evidence="1" type="ORF">GLX28_14170</name>
</gene>
<dbReference type="EMBL" id="WVHK01000058">
    <property type="protein sequence ID" value="MXV20780.1"/>
    <property type="molecule type" value="Genomic_DNA"/>
</dbReference>